<name>A0A1W9KWU1_9BURK</name>
<dbReference type="InterPro" id="IPR012902">
    <property type="entry name" value="N_methyl_site"/>
</dbReference>
<accession>A0A1W9KWU1</accession>
<dbReference type="GO" id="GO:0043683">
    <property type="term" value="P:type IV pilus assembly"/>
    <property type="evidence" value="ECO:0007669"/>
    <property type="project" value="InterPro"/>
</dbReference>
<organism evidence="3 4">
    <name type="scientific">Rhodoferax ferrireducens</name>
    <dbReference type="NCBI Taxonomy" id="192843"/>
    <lineage>
        <taxon>Bacteria</taxon>
        <taxon>Pseudomonadati</taxon>
        <taxon>Pseudomonadota</taxon>
        <taxon>Betaproteobacteria</taxon>
        <taxon>Burkholderiales</taxon>
        <taxon>Comamonadaceae</taxon>
        <taxon>Rhodoferax</taxon>
    </lineage>
</organism>
<dbReference type="SUPFAM" id="SSF54523">
    <property type="entry name" value="Pili subunits"/>
    <property type="match status" value="1"/>
</dbReference>
<evidence type="ECO:0000313" key="4">
    <source>
        <dbReference type="Proteomes" id="UP000192505"/>
    </source>
</evidence>
<dbReference type="GO" id="GO:0015628">
    <property type="term" value="P:protein secretion by the type II secretion system"/>
    <property type="evidence" value="ECO:0007669"/>
    <property type="project" value="InterPro"/>
</dbReference>
<evidence type="ECO:0008006" key="5">
    <source>
        <dbReference type="Google" id="ProtNLM"/>
    </source>
</evidence>
<dbReference type="InterPro" id="IPR000983">
    <property type="entry name" value="Bac_GSPG_pilin"/>
</dbReference>
<dbReference type="PANTHER" id="PTHR30093:SF47">
    <property type="entry name" value="TYPE IV PILUS NON-CORE MINOR PILIN PILE"/>
    <property type="match status" value="1"/>
</dbReference>
<dbReference type="PROSITE" id="PS00409">
    <property type="entry name" value="PROKAR_NTER_METHYL"/>
    <property type="match status" value="1"/>
</dbReference>
<keyword evidence="2" id="KW-0812">Transmembrane</keyword>
<dbReference type="EMBL" id="MTEI01000002">
    <property type="protein sequence ID" value="OQW89096.1"/>
    <property type="molecule type" value="Genomic_DNA"/>
</dbReference>
<dbReference type="Gene3D" id="3.30.700.10">
    <property type="entry name" value="Glycoprotein, Type 4 Pilin"/>
    <property type="match status" value="1"/>
</dbReference>
<dbReference type="PRINTS" id="PR00813">
    <property type="entry name" value="BCTERIALGSPG"/>
</dbReference>
<feature type="transmembrane region" description="Helical" evidence="2">
    <location>
        <begin position="12"/>
        <end position="33"/>
    </location>
</feature>
<dbReference type="InterPro" id="IPR045584">
    <property type="entry name" value="Pilin-like"/>
</dbReference>
<protein>
    <recommendedName>
        <fullName evidence="5">Pilus assembly protein PilE</fullName>
    </recommendedName>
</protein>
<dbReference type="PANTHER" id="PTHR30093">
    <property type="entry name" value="GENERAL SECRETION PATHWAY PROTEIN G"/>
    <property type="match status" value="1"/>
</dbReference>
<comment type="caution">
    <text evidence="3">The sequence shown here is derived from an EMBL/GenBank/DDBJ whole genome shotgun (WGS) entry which is preliminary data.</text>
</comment>
<evidence type="ECO:0000313" key="3">
    <source>
        <dbReference type="EMBL" id="OQW89096.1"/>
    </source>
</evidence>
<keyword evidence="2" id="KW-0472">Membrane</keyword>
<dbReference type="Pfam" id="PF07963">
    <property type="entry name" value="N_methyl"/>
    <property type="match status" value="1"/>
</dbReference>
<dbReference type="GO" id="GO:0015627">
    <property type="term" value="C:type II protein secretion system complex"/>
    <property type="evidence" value="ECO:0007669"/>
    <property type="project" value="InterPro"/>
</dbReference>
<dbReference type="Pfam" id="PF16732">
    <property type="entry name" value="ComP_DUS"/>
    <property type="match status" value="1"/>
</dbReference>
<dbReference type="InterPro" id="IPR031982">
    <property type="entry name" value="PilE-like"/>
</dbReference>
<dbReference type="Proteomes" id="UP000192505">
    <property type="component" value="Unassembled WGS sequence"/>
</dbReference>
<keyword evidence="2" id="KW-1133">Transmembrane helix</keyword>
<sequence length="143" mass="15202">MNYQRKSGGFTLIELMITVAVIGILAAVALPSYSSYIARSKRAEARAEVLKAEGWLERYYTENNRYSSTAAATTTNPTAFAGLFGSIPKTGTAYYTISLAVTGSGYTITATPTGSMTGDECGNYTKTNVEYLKASGTGSNCLK</sequence>
<evidence type="ECO:0000256" key="2">
    <source>
        <dbReference type="SAM" id="Phobius"/>
    </source>
</evidence>
<gene>
    <name evidence="3" type="ORF">BWK72_03780</name>
</gene>
<evidence type="ECO:0000256" key="1">
    <source>
        <dbReference type="ARBA" id="ARBA00022481"/>
    </source>
</evidence>
<dbReference type="AlphaFoldDB" id="A0A1W9KWU1"/>
<dbReference type="NCBIfam" id="TIGR02532">
    <property type="entry name" value="IV_pilin_GFxxxE"/>
    <property type="match status" value="1"/>
</dbReference>
<proteinExistence type="predicted"/>
<reference evidence="3 4" key="1">
    <citation type="submission" date="2017-01" db="EMBL/GenBank/DDBJ databases">
        <title>Novel large sulfur bacteria in the metagenomes of groundwater-fed chemosynthetic microbial mats in the Lake Huron basin.</title>
        <authorList>
            <person name="Sharrar A.M."/>
            <person name="Flood B.E."/>
            <person name="Bailey J.V."/>
            <person name="Jones D.S."/>
            <person name="Biddanda B."/>
            <person name="Ruberg S.A."/>
            <person name="Marcus D.N."/>
            <person name="Dick G.J."/>
        </authorList>
    </citation>
    <scope>NUCLEOTIDE SEQUENCE [LARGE SCALE GENOMIC DNA]</scope>
    <source>
        <strain evidence="3">A7</strain>
    </source>
</reference>
<keyword evidence="1" id="KW-0488">Methylation</keyword>